<sequence length="142" mass="15006">MRTQIYTADIVNLETVVVDDEGQETRSPTIVPNLDGERDLTVSTLGTIMATVTAEPNADARMIVLVSRALVPALADPEGDLFDIFDPIERVADVVAGNVGSVLGMQVVINDKSADNVLAIADVLDNEAGVTIRTFGAAIIRA</sequence>
<protein>
    <submittedName>
        <fullName evidence="1">Uncharacterized protein</fullName>
    </submittedName>
</protein>
<organism evidence="1 2">
    <name type="scientific">Erwinia phage vB_EamM_Alexandra</name>
    <dbReference type="NCBI Taxonomy" id="2201424"/>
    <lineage>
        <taxon>Viruses</taxon>
        <taxon>Duplodnaviria</taxon>
        <taxon>Heunggongvirae</taxon>
        <taxon>Uroviricota</taxon>
        <taxon>Caudoviricetes</taxon>
        <taxon>Alexandravirus</taxon>
        <taxon>Alexandravirus alexandra</taxon>
    </lineage>
</organism>
<accession>A0A2Z4QE37</accession>
<proteinExistence type="predicted"/>
<evidence type="ECO:0000313" key="2">
    <source>
        <dbReference type="Proteomes" id="UP000251795"/>
    </source>
</evidence>
<dbReference type="EMBL" id="MH248138">
    <property type="protein sequence ID" value="AWY08508.1"/>
    <property type="molecule type" value="Genomic_DNA"/>
</dbReference>
<name>A0A2Z4QE37_9CAUD</name>
<evidence type="ECO:0000313" key="1">
    <source>
        <dbReference type="EMBL" id="AWY08508.1"/>
    </source>
</evidence>
<reference evidence="1 2" key="1">
    <citation type="submission" date="2018-04" db="EMBL/GenBank/DDBJ databases">
        <authorList>
            <person name="Go L.Y."/>
            <person name="Mitchell J.A."/>
        </authorList>
    </citation>
    <scope>NUCLEOTIDE SEQUENCE [LARGE SCALE GENOMIC DNA]</scope>
</reference>
<dbReference type="Proteomes" id="UP000251795">
    <property type="component" value="Segment"/>
</dbReference>
<gene>
    <name evidence="1" type="ORF">Alexandra_249</name>
</gene>
<keyword evidence="2" id="KW-1185">Reference proteome</keyword>